<name>A0A7I7L0Z5_9MYCO</name>
<dbReference type="Pfam" id="PF08889">
    <property type="entry name" value="WbqC"/>
    <property type="match status" value="1"/>
</dbReference>
<reference evidence="1 2" key="1">
    <citation type="journal article" date="2019" name="Emerg. Microbes Infect.">
        <title>Comprehensive subspecies identification of 175 nontuberculous mycobacteria species based on 7547 genomic profiles.</title>
        <authorList>
            <person name="Matsumoto Y."/>
            <person name="Kinjo T."/>
            <person name="Motooka D."/>
            <person name="Nabeya D."/>
            <person name="Jung N."/>
            <person name="Uechi K."/>
            <person name="Horii T."/>
            <person name="Iida T."/>
            <person name="Fujita J."/>
            <person name="Nakamura S."/>
        </authorList>
    </citation>
    <scope>NUCLEOTIDE SEQUENCE [LARGE SCALE GENOMIC DNA]</scope>
    <source>
        <strain evidence="1 2">JCM 12404</strain>
    </source>
</reference>
<dbReference type="Proteomes" id="UP000465866">
    <property type="component" value="Chromosome"/>
</dbReference>
<accession>A0A7I7L0Z5</accession>
<dbReference type="AlphaFoldDB" id="A0A7I7L0Z5"/>
<evidence type="ECO:0000313" key="1">
    <source>
        <dbReference type="EMBL" id="BBX47793.1"/>
    </source>
</evidence>
<sequence>MDMTQYTPKTWMNRNRVLHPSEGPMYLTVPVHGSSFHKLTREIALHDPDAALRSITGKLQHYRRVAPYSRQVVELVERAFSERSDDSLVALDSAALRVTCEYLSIDFNFAICSELGLDLSGIEHTWQWSLRISQQLGATEYLNPVGGAALFRPAEMEAAGIRLRLLDLAPMTYRVAAPFTFVPSLSVLDVLMWNDPKDVTAYIRHQSHIVRPEDVRA</sequence>
<evidence type="ECO:0008006" key="3">
    <source>
        <dbReference type="Google" id="ProtNLM"/>
    </source>
</evidence>
<dbReference type="EMBL" id="AP022569">
    <property type="protein sequence ID" value="BBX47793.1"/>
    <property type="molecule type" value="Genomic_DNA"/>
</dbReference>
<dbReference type="InterPro" id="IPR014985">
    <property type="entry name" value="WbqC"/>
</dbReference>
<protein>
    <recommendedName>
        <fullName evidence="3">WbqC-like protein</fullName>
    </recommendedName>
</protein>
<keyword evidence="2" id="KW-1185">Reference proteome</keyword>
<proteinExistence type="predicted"/>
<gene>
    <name evidence="1" type="ORF">MCOO_38080</name>
</gene>
<organism evidence="1 2">
    <name type="scientific">Mycobacterium cookii</name>
    <dbReference type="NCBI Taxonomy" id="1775"/>
    <lineage>
        <taxon>Bacteria</taxon>
        <taxon>Bacillati</taxon>
        <taxon>Actinomycetota</taxon>
        <taxon>Actinomycetes</taxon>
        <taxon>Mycobacteriales</taxon>
        <taxon>Mycobacteriaceae</taxon>
        <taxon>Mycobacterium</taxon>
    </lineage>
</organism>
<dbReference type="KEGG" id="mcoo:MCOO_38080"/>
<evidence type="ECO:0000313" key="2">
    <source>
        <dbReference type="Proteomes" id="UP000465866"/>
    </source>
</evidence>